<dbReference type="InterPro" id="IPR038732">
    <property type="entry name" value="HpyO/CreE_NAD-binding"/>
</dbReference>
<dbReference type="SUPFAM" id="SSF51905">
    <property type="entry name" value="FAD/NAD(P)-binding domain"/>
    <property type="match status" value="2"/>
</dbReference>
<comment type="caution">
    <text evidence="2">The sequence shown here is derived from an EMBL/GenBank/DDBJ whole genome shotgun (WGS) entry which is preliminary data.</text>
</comment>
<dbReference type="PANTHER" id="PTHR40254">
    <property type="entry name" value="BLR0577 PROTEIN"/>
    <property type="match status" value="1"/>
</dbReference>
<dbReference type="Pfam" id="PF13454">
    <property type="entry name" value="NAD_binding_9"/>
    <property type="match status" value="1"/>
</dbReference>
<dbReference type="Proteomes" id="UP001589568">
    <property type="component" value="Unassembled WGS sequence"/>
</dbReference>
<reference evidence="2 3" key="1">
    <citation type="submission" date="2024-09" db="EMBL/GenBank/DDBJ databases">
        <authorList>
            <person name="Sun Q."/>
            <person name="Mori K."/>
        </authorList>
    </citation>
    <scope>NUCLEOTIDE SEQUENCE [LARGE SCALE GENOMIC DNA]</scope>
    <source>
        <strain evidence="2 3">JCM 3324</strain>
    </source>
</reference>
<name>A0ABV5P1C8_9ACTN</name>
<dbReference type="Gene3D" id="3.50.50.60">
    <property type="entry name" value="FAD/NAD(P)-binding domain"/>
    <property type="match status" value="1"/>
</dbReference>
<evidence type="ECO:0000313" key="3">
    <source>
        <dbReference type="Proteomes" id="UP001589568"/>
    </source>
</evidence>
<evidence type="ECO:0000259" key="1">
    <source>
        <dbReference type="Pfam" id="PF13454"/>
    </source>
</evidence>
<accession>A0ABV5P1C8</accession>
<sequence length="482" mass="51238">MRIAMVGGGAAAVSLLDSLLTVNPGGVALDLCVYEPGELGQGLAFADDLDCALINLPNGRMSIRDAERDHFLRWLERPAVPFPPGIDVRPDGFAPRRIFGRYLREHFAACRAAAREQGWRVGVRPETVLEVARGGDGGLLVRSDRGTRAYTHVVLGVGPGGPADPYRLAGAPNHIAGPYPLKKRLPEVDRGAHVLIVGTGLTAVDTVLGLLASGHQGRVTMVSRNGVLPEVLAPAREWRRLHLTGEGLDQRRGTDGRLGRRAVIDLLREELSAAGFDARAELDWYRRGRSAAGYLRHQLTHPEANLVQSLLLSLPTPLARAIRAALPDEDVALMLGGYKPTLRSLQCPMPPGTARTLLAAMDSGRLTVLAGVREVRAAHGAFTALAGDAVVTAEVAVDATRASPARTRGPQGRLVAALDRNGLAAWDAYGGLRTDPVTARLDPRLNLFAIGELTAGDIYYASSLPAVNRGANAVAKALLTPS</sequence>
<protein>
    <submittedName>
        <fullName evidence="2">FAD/NAD(P)-binding protein</fullName>
    </submittedName>
</protein>
<feature type="domain" description="FAD-dependent urate hydroxylase HpyO/Asp monooxygenase CreE-like FAD/NAD(P)-binding" evidence="1">
    <location>
        <begin position="4"/>
        <end position="158"/>
    </location>
</feature>
<dbReference type="PANTHER" id="PTHR40254:SF1">
    <property type="entry name" value="BLR0577 PROTEIN"/>
    <property type="match status" value="1"/>
</dbReference>
<organism evidence="2 3">
    <name type="scientific">Nonomuraea salmonea</name>
    <dbReference type="NCBI Taxonomy" id="46181"/>
    <lineage>
        <taxon>Bacteria</taxon>
        <taxon>Bacillati</taxon>
        <taxon>Actinomycetota</taxon>
        <taxon>Actinomycetes</taxon>
        <taxon>Streptosporangiales</taxon>
        <taxon>Streptosporangiaceae</taxon>
        <taxon>Nonomuraea</taxon>
    </lineage>
</organism>
<gene>
    <name evidence="2" type="ORF">ACFFR3_43345</name>
</gene>
<keyword evidence="3" id="KW-1185">Reference proteome</keyword>
<dbReference type="InterPro" id="IPR036188">
    <property type="entry name" value="FAD/NAD-bd_sf"/>
</dbReference>
<evidence type="ECO:0000313" key="2">
    <source>
        <dbReference type="EMBL" id="MFB9476374.1"/>
    </source>
</evidence>
<proteinExistence type="predicted"/>
<dbReference type="RefSeq" id="WP_364383260.1">
    <property type="nucleotide sequence ID" value="NZ_JBHMCF010000049.1"/>
</dbReference>
<dbReference type="EMBL" id="JBHMCF010000049">
    <property type="protein sequence ID" value="MFB9476374.1"/>
    <property type="molecule type" value="Genomic_DNA"/>
</dbReference>
<dbReference type="InterPro" id="IPR052189">
    <property type="entry name" value="L-asp_N-monooxygenase_NS-form"/>
</dbReference>